<dbReference type="InterPro" id="IPR018565">
    <property type="entry name" value="Nkp2/Cnl2"/>
</dbReference>
<proteinExistence type="predicted"/>
<evidence type="ECO:0000256" key="1">
    <source>
        <dbReference type="SAM" id="Coils"/>
    </source>
</evidence>
<accession>A0AAN6RNZ2</accession>
<comment type="caution">
    <text evidence="2">The sequence shown here is derived from an EMBL/GenBank/DDBJ whole genome shotgun (WGS) entry which is preliminary data.</text>
</comment>
<dbReference type="GO" id="GO:0007059">
    <property type="term" value="P:chromosome segregation"/>
    <property type="evidence" value="ECO:0007669"/>
    <property type="project" value="TreeGrafter"/>
</dbReference>
<dbReference type="PANTHER" id="PTHR28064">
    <property type="entry name" value="INNER KINETOCHORE SUBUNIT NKP2"/>
    <property type="match status" value="1"/>
</dbReference>
<organism evidence="2 3">
    <name type="scientific">Staphylotrichum tortipilum</name>
    <dbReference type="NCBI Taxonomy" id="2831512"/>
    <lineage>
        <taxon>Eukaryota</taxon>
        <taxon>Fungi</taxon>
        <taxon>Dikarya</taxon>
        <taxon>Ascomycota</taxon>
        <taxon>Pezizomycotina</taxon>
        <taxon>Sordariomycetes</taxon>
        <taxon>Sordariomycetidae</taxon>
        <taxon>Sordariales</taxon>
        <taxon>Chaetomiaceae</taxon>
        <taxon>Staphylotrichum</taxon>
    </lineage>
</organism>
<dbReference type="EMBL" id="MU856099">
    <property type="protein sequence ID" value="KAK3897665.1"/>
    <property type="molecule type" value="Genomic_DNA"/>
</dbReference>
<feature type="coiled-coil region" evidence="1">
    <location>
        <begin position="117"/>
        <end position="144"/>
    </location>
</feature>
<reference evidence="2" key="2">
    <citation type="submission" date="2023-05" db="EMBL/GenBank/DDBJ databases">
        <authorList>
            <consortium name="Lawrence Berkeley National Laboratory"/>
            <person name="Steindorff A."/>
            <person name="Hensen N."/>
            <person name="Bonometti L."/>
            <person name="Westerberg I."/>
            <person name="Brannstrom I.O."/>
            <person name="Guillou S."/>
            <person name="Cros-Aarteil S."/>
            <person name="Calhoun S."/>
            <person name="Haridas S."/>
            <person name="Kuo A."/>
            <person name="Mondo S."/>
            <person name="Pangilinan J."/>
            <person name="Riley R."/>
            <person name="Labutti K."/>
            <person name="Andreopoulos B."/>
            <person name="Lipzen A."/>
            <person name="Chen C."/>
            <person name="Yanf M."/>
            <person name="Daum C."/>
            <person name="Ng V."/>
            <person name="Clum A."/>
            <person name="Ohm R."/>
            <person name="Martin F."/>
            <person name="Silar P."/>
            <person name="Natvig D."/>
            <person name="Lalanne C."/>
            <person name="Gautier V."/>
            <person name="Ament-Velasquez S.L."/>
            <person name="Kruys A."/>
            <person name="Hutchinson M.I."/>
            <person name="Powell A.J."/>
            <person name="Barry K."/>
            <person name="Miller A.N."/>
            <person name="Grigoriev I.V."/>
            <person name="Debuchy R."/>
            <person name="Gladieux P."/>
            <person name="Thoren M.H."/>
            <person name="Johannesson H."/>
        </authorList>
    </citation>
    <scope>NUCLEOTIDE SEQUENCE</scope>
    <source>
        <strain evidence="2">CBS 103.79</strain>
    </source>
</reference>
<evidence type="ECO:0000313" key="3">
    <source>
        <dbReference type="Proteomes" id="UP001303889"/>
    </source>
</evidence>
<dbReference type="Pfam" id="PF09447">
    <property type="entry name" value="Cnl2_NKP2"/>
    <property type="match status" value="1"/>
</dbReference>
<keyword evidence="1" id="KW-0175">Coiled coil</keyword>
<evidence type="ECO:0000313" key="2">
    <source>
        <dbReference type="EMBL" id="KAK3897665.1"/>
    </source>
</evidence>
<gene>
    <name evidence="2" type="ORF">C8A05DRAFT_19608</name>
</gene>
<protein>
    <submittedName>
        <fullName evidence="2">Cnl2/NKP2 family protein-domain-containing protein</fullName>
    </submittedName>
</protein>
<dbReference type="AlphaFoldDB" id="A0AAN6RNZ2"/>
<dbReference type="GO" id="GO:0031511">
    <property type="term" value="C:Mis6-Sim4 complex"/>
    <property type="evidence" value="ECO:0007669"/>
    <property type="project" value="TreeGrafter"/>
</dbReference>
<reference evidence="2" key="1">
    <citation type="journal article" date="2023" name="Mol. Phylogenet. Evol.">
        <title>Genome-scale phylogeny and comparative genomics of the fungal order Sordariales.</title>
        <authorList>
            <person name="Hensen N."/>
            <person name="Bonometti L."/>
            <person name="Westerberg I."/>
            <person name="Brannstrom I.O."/>
            <person name="Guillou S."/>
            <person name="Cros-Aarteil S."/>
            <person name="Calhoun S."/>
            <person name="Haridas S."/>
            <person name="Kuo A."/>
            <person name="Mondo S."/>
            <person name="Pangilinan J."/>
            <person name="Riley R."/>
            <person name="LaButti K."/>
            <person name="Andreopoulos B."/>
            <person name="Lipzen A."/>
            <person name="Chen C."/>
            <person name="Yan M."/>
            <person name="Daum C."/>
            <person name="Ng V."/>
            <person name="Clum A."/>
            <person name="Steindorff A."/>
            <person name="Ohm R.A."/>
            <person name="Martin F."/>
            <person name="Silar P."/>
            <person name="Natvig D.O."/>
            <person name="Lalanne C."/>
            <person name="Gautier V."/>
            <person name="Ament-Velasquez S.L."/>
            <person name="Kruys A."/>
            <person name="Hutchinson M.I."/>
            <person name="Powell A.J."/>
            <person name="Barry K."/>
            <person name="Miller A.N."/>
            <person name="Grigoriev I.V."/>
            <person name="Debuchy R."/>
            <person name="Gladieux P."/>
            <person name="Hiltunen Thoren M."/>
            <person name="Johannesson H."/>
        </authorList>
    </citation>
    <scope>NUCLEOTIDE SEQUENCE</scope>
    <source>
        <strain evidence="2">CBS 103.79</strain>
    </source>
</reference>
<dbReference type="Proteomes" id="UP001303889">
    <property type="component" value="Unassembled WGS sequence"/>
</dbReference>
<sequence>MPPTEHAILANYLLLPAQLPSIISLQEFTALFPRPLQASRRVRMLYRDLQAQRNAAVDAVAEQVADEAKAGRAMRRAVVRARREAEAQEMDDEVEVERMLGNWSEQRAPKHSLASVLPEMEDAISELQAELQLLEEEEAALLASVRQTVGAMSDLRYGRLANAQLPEQVLDGLGNLEAICRTTK</sequence>
<dbReference type="PANTHER" id="PTHR28064:SF1">
    <property type="entry name" value="INNER KINETOCHORE SUBUNIT NKP2"/>
    <property type="match status" value="1"/>
</dbReference>
<name>A0AAN6RNZ2_9PEZI</name>
<keyword evidence="3" id="KW-1185">Reference proteome</keyword>